<evidence type="ECO:0000313" key="4">
    <source>
        <dbReference type="EMBL" id="JAT51033.1"/>
    </source>
</evidence>
<feature type="compositionally biased region" description="Gly residues" evidence="1">
    <location>
        <begin position="105"/>
        <end position="125"/>
    </location>
</feature>
<proteinExistence type="predicted"/>
<evidence type="ECO:0000313" key="3">
    <source>
        <dbReference type="EMBL" id="JAT47672.1"/>
    </source>
</evidence>
<feature type="region of interest" description="Disordered" evidence="1">
    <location>
        <begin position="98"/>
        <end position="125"/>
    </location>
</feature>
<keyword evidence="2" id="KW-1133">Transmembrane helix</keyword>
<gene>
    <name evidence="3" type="ORF">g.119724</name>
    <name evidence="4" type="ORF">g.119728</name>
</gene>
<sequence>MNCLQIKACTLKGVKATPPSISHSHWHAPRPYRLPIHTFGCPKALPRLSCNLSEYQMSQSFDRRDKFQNDKEFAWEAIESTTQGLRKGPSVYDKLRKQMQRQEHGSGGGAGNHSGHGGGGGGSSGGPENDAVGFLNELMQVVLATIAFIFVYFYLIRGQETTRLARDYIRYLMGARATPRLKRAMDVWHKFLGKKEIKEAEAWLAHE</sequence>
<name>A0A1D1Y8R1_9ARAE</name>
<evidence type="ECO:0000256" key="2">
    <source>
        <dbReference type="SAM" id="Phobius"/>
    </source>
</evidence>
<dbReference type="EMBL" id="GDJX01020264">
    <property type="protein sequence ID" value="JAT47672.1"/>
    <property type="molecule type" value="Transcribed_RNA"/>
</dbReference>
<dbReference type="EMBL" id="GDJX01016903">
    <property type="protein sequence ID" value="JAT51033.1"/>
    <property type="molecule type" value="Transcribed_RNA"/>
</dbReference>
<protein>
    <submittedName>
        <fullName evidence="4">Uncharacterized protein</fullName>
    </submittedName>
</protein>
<reference evidence="4" key="1">
    <citation type="submission" date="2015-07" db="EMBL/GenBank/DDBJ databases">
        <title>Transcriptome Assembly of Anthurium amnicola.</title>
        <authorList>
            <person name="Suzuki J."/>
        </authorList>
    </citation>
    <scope>NUCLEOTIDE SEQUENCE</scope>
</reference>
<feature type="transmembrane region" description="Helical" evidence="2">
    <location>
        <begin position="138"/>
        <end position="156"/>
    </location>
</feature>
<dbReference type="GO" id="GO:0009507">
    <property type="term" value="C:chloroplast"/>
    <property type="evidence" value="ECO:0007669"/>
    <property type="project" value="TreeGrafter"/>
</dbReference>
<evidence type="ECO:0000256" key="1">
    <source>
        <dbReference type="SAM" id="MobiDB-lite"/>
    </source>
</evidence>
<organism evidence="4">
    <name type="scientific">Anthurium amnicola</name>
    <dbReference type="NCBI Taxonomy" id="1678845"/>
    <lineage>
        <taxon>Eukaryota</taxon>
        <taxon>Viridiplantae</taxon>
        <taxon>Streptophyta</taxon>
        <taxon>Embryophyta</taxon>
        <taxon>Tracheophyta</taxon>
        <taxon>Spermatophyta</taxon>
        <taxon>Magnoliopsida</taxon>
        <taxon>Liliopsida</taxon>
        <taxon>Araceae</taxon>
        <taxon>Pothoideae</taxon>
        <taxon>Potheae</taxon>
        <taxon>Anthurium</taxon>
    </lineage>
</organism>
<keyword evidence="2" id="KW-0812">Transmembrane</keyword>
<dbReference type="AlphaFoldDB" id="A0A1D1Y8R1"/>
<keyword evidence="2" id="KW-0472">Membrane</keyword>
<accession>A0A1D1Y8R1</accession>
<dbReference type="PANTHER" id="PTHR35483:SF1">
    <property type="entry name" value="GLYCINE-RICH PROTEIN-RELATED"/>
    <property type="match status" value="1"/>
</dbReference>
<dbReference type="PANTHER" id="PTHR35483">
    <property type="entry name" value="NUCLEUSENVELOPE PROTEIN"/>
    <property type="match status" value="1"/>
</dbReference>